<feature type="transmembrane region" description="Helical" evidence="1">
    <location>
        <begin position="103"/>
        <end position="129"/>
    </location>
</feature>
<keyword evidence="1" id="KW-0472">Membrane</keyword>
<comment type="caution">
    <text evidence="2">The sequence shown here is derived from an EMBL/GenBank/DDBJ whole genome shotgun (WGS) entry which is preliminary data.</text>
</comment>
<dbReference type="Proteomes" id="UP001153069">
    <property type="component" value="Unassembled WGS sequence"/>
</dbReference>
<evidence type="ECO:0000313" key="2">
    <source>
        <dbReference type="EMBL" id="CAB9528539.1"/>
    </source>
</evidence>
<dbReference type="AlphaFoldDB" id="A0A9N8F0S5"/>
<evidence type="ECO:0000313" key="3">
    <source>
        <dbReference type="Proteomes" id="UP001153069"/>
    </source>
</evidence>
<evidence type="ECO:0000256" key="1">
    <source>
        <dbReference type="SAM" id="Phobius"/>
    </source>
</evidence>
<dbReference type="EMBL" id="CAICTM010002248">
    <property type="protein sequence ID" value="CAB9528539.1"/>
    <property type="molecule type" value="Genomic_DNA"/>
</dbReference>
<proteinExistence type="predicted"/>
<reference evidence="2" key="1">
    <citation type="submission" date="2020-06" db="EMBL/GenBank/DDBJ databases">
        <authorList>
            <consortium name="Plant Systems Biology data submission"/>
        </authorList>
    </citation>
    <scope>NUCLEOTIDE SEQUENCE</scope>
    <source>
        <strain evidence="2">D6</strain>
    </source>
</reference>
<keyword evidence="1" id="KW-1133">Transmembrane helix</keyword>
<keyword evidence="1" id="KW-0812">Transmembrane</keyword>
<protein>
    <submittedName>
        <fullName evidence="2">Uncharacterized protein</fullName>
    </submittedName>
</protein>
<gene>
    <name evidence="2" type="ORF">SEMRO_2250_G320790.1</name>
</gene>
<feature type="transmembrane region" description="Helical" evidence="1">
    <location>
        <begin position="64"/>
        <end position="83"/>
    </location>
</feature>
<name>A0A9N8F0S5_9STRA</name>
<sequence>MKIDLGWQLGLMPPKPTVREPKMFQSHPPTSPFFHAGAAHLMELEMTSATLQVMKMTPVSRRRTTACAALTTLTTTSTIFLSMSDSSLRPVFSLLEKTVLKVGYYAVRGASGGNGVFYLLFAAAVFLASRNHNQRQLIRDEQ</sequence>
<accession>A0A9N8F0S5</accession>
<organism evidence="2 3">
    <name type="scientific">Seminavis robusta</name>
    <dbReference type="NCBI Taxonomy" id="568900"/>
    <lineage>
        <taxon>Eukaryota</taxon>
        <taxon>Sar</taxon>
        <taxon>Stramenopiles</taxon>
        <taxon>Ochrophyta</taxon>
        <taxon>Bacillariophyta</taxon>
        <taxon>Bacillariophyceae</taxon>
        <taxon>Bacillariophycidae</taxon>
        <taxon>Naviculales</taxon>
        <taxon>Naviculaceae</taxon>
        <taxon>Seminavis</taxon>
    </lineage>
</organism>
<keyword evidence="3" id="KW-1185">Reference proteome</keyword>